<keyword evidence="5" id="KW-1185">Reference proteome</keyword>
<dbReference type="STRING" id="576118.SAMN05216216_1266"/>
<dbReference type="OrthoDB" id="9807767at2"/>
<dbReference type="Proteomes" id="UP000199008">
    <property type="component" value="Unassembled WGS sequence"/>
</dbReference>
<reference evidence="5" key="1">
    <citation type="submission" date="2016-10" db="EMBL/GenBank/DDBJ databases">
        <authorList>
            <person name="Varghese N."/>
            <person name="Submissions S."/>
        </authorList>
    </citation>
    <scope>NUCLEOTIDE SEQUENCE [LARGE SCALE GENOMIC DNA]</scope>
    <source>
        <strain evidence="5">CGMCC 1.8895</strain>
    </source>
</reference>
<keyword evidence="3" id="KW-0546">Nucleotide metabolism</keyword>
<evidence type="ECO:0000313" key="4">
    <source>
        <dbReference type="EMBL" id="SDL15452.1"/>
    </source>
</evidence>
<comment type="subcellular location">
    <subcellularLocation>
        <location evidence="3">Cytoplasm</location>
    </subcellularLocation>
</comment>
<feature type="site" description="Important for substrate specificity" evidence="3">
    <location>
        <position position="68"/>
    </location>
</feature>
<evidence type="ECO:0000313" key="5">
    <source>
        <dbReference type="Proteomes" id="UP000199008"/>
    </source>
</evidence>
<dbReference type="Gene3D" id="3.90.950.10">
    <property type="match status" value="1"/>
</dbReference>
<feature type="site" description="Important for substrate specificity" evidence="3">
    <location>
        <position position="11"/>
    </location>
</feature>
<keyword evidence="3" id="KW-0963">Cytoplasm</keyword>
<dbReference type="Pfam" id="PF02545">
    <property type="entry name" value="Maf"/>
    <property type="match status" value="1"/>
</dbReference>
<dbReference type="GO" id="GO:0005737">
    <property type="term" value="C:cytoplasm"/>
    <property type="evidence" value="ECO:0007669"/>
    <property type="project" value="UniProtKB-SubCell"/>
</dbReference>
<name>A0A1G9HRG8_9BACL</name>
<comment type="catalytic activity">
    <reaction evidence="3">
        <text>dTTP + H2O = dTMP + diphosphate + H(+)</text>
        <dbReference type="Rhea" id="RHEA:28534"/>
        <dbReference type="ChEBI" id="CHEBI:15377"/>
        <dbReference type="ChEBI" id="CHEBI:15378"/>
        <dbReference type="ChEBI" id="CHEBI:33019"/>
        <dbReference type="ChEBI" id="CHEBI:37568"/>
        <dbReference type="ChEBI" id="CHEBI:63528"/>
        <dbReference type="EC" id="3.6.1.9"/>
    </reaction>
</comment>
<dbReference type="InterPro" id="IPR003697">
    <property type="entry name" value="Maf-like"/>
</dbReference>
<evidence type="ECO:0000256" key="2">
    <source>
        <dbReference type="ARBA" id="ARBA00022801"/>
    </source>
</evidence>
<comment type="similarity">
    <text evidence="3">Belongs to the Maf family. YhdE subfamily.</text>
</comment>
<dbReference type="AlphaFoldDB" id="A0A1G9HRG8"/>
<comment type="function">
    <text evidence="3">Nucleoside triphosphate pyrophosphatase that hydrolyzes dTTP and UTP. May have a dual role in cell division arrest and in preventing the incorporation of modified nucleotides into cellular nucleic acids.</text>
</comment>
<feature type="active site" description="Proton acceptor" evidence="3">
    <location>
        <position position="67"/>
    </location>
</feature>
<dbReference type="InterPro" id="IPR029001">
    <property type="entry name" value="ITPase-like_fam"/>
</dbReference>
<evidence type="ECO:0000256" key="1">
    <source>
        <dbReference type="ARBA" id="ARBA00001968"/>
    </source>
</evidence>
<comment type="catalytic activity">
    <reaction evidence="3">
        <text>UTP + H2O = UMP + diphosphate + H(+)</text>
        <dbReference type="Rhea" id="RHEA:29395"/>
        <dbReference type="ChEBI" id="CHEBI:15377"/>
        <dbReference type="ChEBI" id="CHEBI:15378"/>
        <dbReference type="ChEBI" id="CHEBI:33019"/>
        <dbReference type="ChEBI" id="CHEBI:46398"/>
        <dbReference type="ChEBI" id="CHEBI:57865"/>
        <dbReference type="EC" id="3.6.1.9"/>
    </reaction>
</comment>
<organism evidence="4 5">
    <name type="scientific">Lacicoccus qingdaonensis</name>
    <dbReference type="NCBI Taxonomy" id="576118"/>
    <lineage>
        <taxon>Bacteria</taxon>
        <taxon>Bacillati</taxon>
        <taxon>Bacillota</taxon>
        <taxon>Bacilli</taxon>
        <taxon>Bacillales</taxon>
        <taxon>Salinicoccaceae</taxon>
        <taxon>Lacicoccus</taxon>
    </lineage>
</organism>
<dbReference type="PANTHER" id="PTHR43213">
    <property type="entry name" value="BIFUNCTIONAL DTTP/UTP PYROPHOSPHATASE/METHYLTRANSFERASE PROTEIN-RELATED"/>
    <property type="match status" value="1"/>
</dbReference>
<dbReference type="GO" id="GO:0036221">
    <property type="term" value="F:UTP diphosphatase activity"/>
    <property type="evidence" value="ECO:0007669"/>
    <property type="project" value="RHEA"/>
</dbReference>
<comment type="caution">
    <text evidence="3">Lacks conserved residue(s) required for the propagation of feature annotation.</text>
</comment>
<dbReference type="EMBL" id="FNFY01000026">
    <property type="protein sequence ID" value="SDL15452.1"/>
    <property type="molecule type" value="Genomic_DNA"/>
</dbReference>
<feature type="site" description="Important for substrate specificity" evidence="3">
    <location>
        <position position="150"/>
    </location>
</feature>
<dbReference type="GO" id="GO:0009117">
    <property type="term" value="P:nucleotide metabolic process"/>
    <property type="evidence" value="ECO:0007669"/>
    <property type="project" value="UniProtKB-KW"/>
</dbReference>
<dbReference type="EC" id="3.6.1.9" evidence="3"/>
<keyword evidence="2 3" id="KW-0378">Hydrolase</keyword>
<comment type="cofactor">
    <cofactor evidence="1 3">
        <name>a divalent metal cation</name>
        <dbReference type="ChEBI" id="CHEBI:60240"/>
    </cofactor>
</comment>
<gene>
    <name evidence="4" type="ORF">SAMN05216216_1266</name>
</gene>
<sequence>MKLILASSSPRRRDLLNQIDVGFELREQSADESRVTITNPVKKVKALAEIKSDVTELHEGEVVLTADTVVSKEDIIYEKPRNKDHAYQMIKEFSGATHQVHTACLLRSLNKEKMIISTTDVTFYDLSERDIENYLQKDDFYDKAGGYGIQSHGAVLVKEIQGDYNTVVGLPLAEVARALKNWQE</sequence>
<dbReference type="PANTHER" id="PTHR43213:SF5">
    <property type="entry name" value="BIFUNCTIONAL DTTP_UTP PYROPHOSPHATASE_METHYLTRANSFERASE PROTEIN-RELATED"/>
    <property type="match status" value="1"/>
</dbReference>
<dbReference type="HAMAP" id="MF_00528">
    <property type="entry name" value="Maf"/>
    <property type="match status" value="1"/>
</dbReference>
<dbReference type="PIRSF" id="PIRSF006305">
    <property type="entry name" value="Maf"/>
    <property type="match status" value="1"/>
</dbReference>
<dbReference type="CDD" id="cd00555">
    <property type="entry name" value="Maf"/>
    <property type="match status" value="1"/>
</dbReference>
<evidence type="ECO:0000256" key="3">
    <source>
        <dbReference type="HAMAP-Rule" id="MF_00528"/>
    </source>
</evidence>
<dbReference type="NCBIfam" id="TIGR00172">
    <property type="entry name" value="maf"/>
    <property type="match status" value="1"/>
</dbReference>
<accession>A0A1G9HRG8</accession>
<proteinExistence type="inferred from homology"/>
<protein>
    <recommendedName>
        <fullName evidence="3">dTTP/UTP pyrophosphatase</fullName>
        <shortName evidence="3">dTTPase/UTPase</shortName>
        <ecNumber evidence="3">3.6.1.9</ecNumber>
    </recommendedName>
    <alternativeName>
        <fullName evidence="3">Nucleoside triphosphate pyrophosphatase</fullName>
    </alternativeName>
    <alternativeName>
        <fullName evidence="3">Nucleotide pyrophosphatase</fullName>
        <shortName evidence="3">Nucleotide PPase</shortName>
    </alternativeName>
</protein>
<dbReference type="RefSeq" id="WP_092987561.1">
    <property type="nucleotide sequence ID" value="NZ_FNFY01000026.1"/>
</dbReference>
<dbReference type="GO" id="GO:0036218">
    <property type="term" value="F:dTTP diphosphatase activity"/>
    <property type="evidence" value="ECO:0007669"/>
    <property type="project" value="RHEA"/>
</dbReference>
<dbReference type="SUPFAM" id="SSF52972">
    <property type="entry name" value="ITPase-like"/>
    <property type="match status" value="1"/>
</dbReference>